<dbReference type="EC" id="3.1.1.-" evidence="4"/>
<evidence type="ECO:0000256" key="1">
    <source>
        <dbReference type="ARBA" id="ARBA00005964"/>
    </source>
</evidence>
<reference evidence="6" key="1">
    <citation type="journal article" date="2022" name="bioRxiv">
        <title>Sequencing and chromosome-scale assembly of the giantPleurodeles waltlgenome.</title>
        <authorList>
            <person name="Brown T."/>
            <person name="Elewa A."/>
            <person name="Iarovenko S."/>
            <person name="Subramanian E."/>
            <person name="Araus A.J."/>
            <person name="Petzold A."/>
            <person name="Susuki M."/>
            <person name="Suzuki K.-i.T."/>
            <person name="Hayashi T."/>
            <person name="Toyoda A."/>
            <person name="Oliveira C."/>
            <person name="Osipova E."/>
            <person name="Leigh N.D."/>
            <person name="Simon A."/>
            <person name="Yun M.H."/>
        </authorList>
    </citation>
    <scope>NUCLEOTIDE SEQUENCE</scope>
    <source>
        <strain evidence="6">20211129_DDA</strain>
        <tissue evidence="6">Liver</tissue>
    </source>
</reference>
<dbReference type="PROSITE" id="PS00122">
    <property type="entry name" value="CARBOXYLESTERASE_B_1"/>
    <property type="match status" value="1"/>
</dbReference>
<feature type="domain" description="Carboxylesterase type B" evidence="5">
    <location>
        <begin position="41"/>
        <end position="556"/>
    </location>
</feature>
<evidence type="ECO:0000313" key="6">
    <source>
        <dbReference type="EMBL" id="KAJ1082469.1"/>
    </source>
</evidence>
<name>A0AAV7KVZ7_PLEWA</name>
<dbReference type="Pfam" id="PF00135">
    <property type="entry name" value="COesterase"/>
    <property type="match status" value="1"/>
</dbReference>
<dbReference type="InterPro" id="IPR002018">
    <property type="entry name" value="CarbesteraseB"/>
</dbReference>
<dbReference type="EMBL" id="JANPWB010000016">
    <property type="protein sequence ID" value="KAJ1082469.1"/>
    <property type="molecule type" value="Genomic_DNA"/>
</dbReference>
<keyword evidence="2 4" id="KW-0378">Hydrolase</keyword>
<dbReference type="Gene3D" id="3.40.50.1820">
    <property type="entry name" value="alpha/beta hydrolase"/>
    <property type="match status" value="1"/>
</dbReference>
<dbReference type="PANTHER" id="PTHR11559">
    <property type="entry name" value="CARBOXYLESTERASE"/>
    <property type="match status" value="1"/>
</dbReference>
<evidence type="ECO:0000259" key="5">
    <source>
        <dbReference type="Pfam" id="PF00135"/>
    </source>
</evidence>
<keyword evidence="3" id="KW-1015">Disulfide bond</keyword>
<accession>A0AAV7KVZ7</accession>
<organism evidence="6 7">
    <name type="scientific">Pleurodeles waltl</name>
    <name type="common">Iberian ribbed newt</name>
    <dbReference type="NCBI Taxonomy" id="8319"/>
    <lineage>
        <taxon>Eukaryota</taxon>
        <taxon>Metazoa</taxon>
        <taxon>Chordata</taxon>
        <taxon>Craniata</taxon>
        <taxon>Vertebrata</taxon>
        <taxon>Euteleostomi</taxon>
        <taxon>Amphibia</taxon>
        <taxon>Batrachia</taxon>
        <taxon>Caudata</taxon>
        <taxon>Salamandroidea</taxon>
        <taxon>Salamandridae</taxon>
        <taxon>Pleurodelinae</taxon>
        <taxon>Pleurodeles</taxon>
    </lineage>
</organism>
<dbReference type="PROSITE" id="PS00941">
    <property type="entry name" value="CARBOXYLESTERASE_B_2"/>
    <property type="match status" value="1"/>
</dbReference>
<comment type="caution">
    <text evidence="6">The sequence shown here is derived from an EMBL/GenBank/DDBJ whole genome shotgun (WGS) entry which is preliminary data.</text>
</comment>
<protein>
    <recommendedName>
        <fullName evidence="4">Carboxylic ester hydrolase</fullName>
        <ecNumber evidence="4">3.1.1.-</ecNumber>
    </recommendedName>
</protein>
<dbReference type="InterPro" id="IPR019819">
    <property type="entry name" value="Carboxylesterase_B_CS"/>
</dbReference>
<dbReference type="CDD" id="cd00312">
    <property type="entry name" value="Esterase_lipase"/>
    <property type="match status" value="1"/>
</dbReference>
<dbReference type="InterPro" id="IPR029058">
    <property type="entry name" value="AB_hydrolase_fold"/>
</dbReference>
<evidence type="ECO:0000256" key="2">
    <source>
        <dbReference type="ARBA" id="ARBA00022801"/>
    </source>
</evidence>
<proteinExistence type="inferred from homology"/>
<dbReference type="AlphaFoldDB" id="A0AAV7KVZ7"/>
<gene>
    <name evidence="6" type="ORF">NDU88_002636</name>
</gene>
<dbReference type="InterPro" id="IPR019826">
    <property type="entry name" value="Carboxylesterase_B_AS"/>
</dbReference>
<dbReference type="SUPFAM" id="SSF53474">
    <property type="entry name" value="alpha/beta-Hydrolases"/>
    <property type="match status" value="1"/>
</dbReference>
<evidence type="ECO:0000313" key="7">
    <source>
        <dbReference type="Proteomes" id="UP001066276"/>
    </source>
</evidence>
<keyword evidence="7" id="KW-1185">Reference proteome</keyword>
<dbReference type="Proteomes" id="UP001066276">
    <property type="component" value="Chromosome 12"/>
</dbReference>
<evidence type="ECO:0000256" key="4">
    <source>
        <dbReference type="RuleBase" id="RU361235"/>
    </source>
</evidence>
<dbReference type="InterPro" id="IPR050309">
    <property type="entry name" value="Type-B_Carboxylest/Lipase"/>
</dbReference>
<dbReference type="GO" id="GO:0016787">
    <property type="term" value="F:hydrolase activity"/>
    <property type="evidence" value="ECO:0007669"/>
    <property type="project" value="UniProtKB-KW"/>
</dbReference>
<sequence length="577" mass="64214">MTPIHVTLSVTEDVLESNLGVQAARARIVRLQSSRHGDSPSPTVNTKYGKLKGKRLRVKGIDQAVDGYFGIPFAKPPTGPLRFSPPKPVEPWKSVKDATAYPPMCVQNVKFLADLERLAKNGMPVLTDSEDCLYLNIYAPENLDKKAGLPVMVWIHGGGLVMGGASMYDGSALSAYENVVVVAIQYRLGILGFFSTGDEHARGNWGLLDQVAALQWIQENIANFGGDPDSVTIFGESAGGFSVSALILSPLTKGLVHQAISESGVALLPAIISIDTDTTTYVKNTIANLSNCETRSSVAMIECLRKRTEEEILKATNELNYPYVPAVVDGIFLPKSPEELLAKLEFHPVPYMIGVNNDEFGWVLSAGLMNISNFEEGMDKEVAIKNIDIFPTGLPHEHNLILLDEYIGDTTDPQQIRNGFVEALADALFVVPAVKTAKLYRESGHPVYMYEFQHRASVYDDIRPKFVKADHGDEIGFVLGGPFLMNEVKIIEEATDEEKQLSRTLMKYWANFARNGNPNGNDLPKWLAYDRNEHYLEINLQQEMRKQLKDDRIKFWTEILPKRIDAMTEEKKEHTEL</sequence>
<comment type="similarity">
    <text evidence="1 4">Belongs to the type-B carboxylesterase/lipase family.</text>
</comment>
<dbReference type="FunFam" id="3.40.50.1820:FF:000011">
    <property type="entry name" value="Carboxylic ester hydrolase"/>
    <property type="match status" value="1"/>
</dbReference>
<evidence type="ECO:0000256" key="3">
    <source>
        <dbReference type="ARBA" id="ARBA00023157"/>
    </source>
</evidence>